<dbReference type="Pfam" id="PF08264">
    <property type="entry name" value="Anticodon_1"/>
    <property type="match status" value="1"/>
</dbReference>
<dbReference type="SUPFAM" id="SSF52374">
    <property type="entry name" value="Nucleotidylyl transferase"/>
    <property type="match status" value="1"/>
</dbReference>
<dbReference type="InterPro" id="IPR033705">
    <property type="entry name" value="Anticodon_Ia_Val"/>
</dbReference>
<reference evidence="13 14" key="1">
    <citation type="submission" date="2015-07" db="EMBL/GenBank/DDBJ databases">
        <title>High-quality draft genome sequence of Oceanobacillus caeni HM6, a bacillus isolated from a human feces.</title>
        <authorList>
            <person name="Kumar J."/>
            <person name="Verma M.K."/>
            <person name="Pandey R."/>
            <person name="Bhambi M."/>
            <person name="Chauhan N."/>
        </authorList>
    </citation>
    <scope>NUCLEOTIDE SEQUENCE [LARGE SCALE GENOMIC DNA]</scope>
    <source>
        <strain evidence="13 14">HM6</strain>
    </source>
</reference>
<feature type="binding site" evidence="9">
    <location>
        <position position="530"/>
    </location>
    <ligand>
        <name>ATP</name>
        <dbReference type="ChEBI" id="CHEBI:30616"/>
    </ligand>
</feature>
<comment type="caution">
    <text evidence="13">The sequence shown here is derived from an EMBL/GenBank/DDBJ whole genome shotgun (WGS) entry which is preliminary data.</text>
</comment>
<dbReference type="NCBIfam" id="TIGR00422">
    <property type="entry name" value="valS"/>
    <property type="match status" value="1"/>
</dbReference>
<feature type="coiled-coil region" evidence="9">
    <location>
        <begin position="814"/>
        <end position="841"/>
    </location>
</feature>
<dbReference type="EC" id="6.1.1.9" evidence="9"/>
<evidence type="ECO:0000256" key="4">
    <source>
        <dbReference type="ARBA" id="ARBA00022840"/>
    </source>
</evidence>
<evidence type="ECO:0000313" key="13">
    <source>
        <dbReference type="EMBL" id="KPH77116.1"/>
    </source>
</evidence>
<dbReference type="Proteomes" id="UP000037854">
    <property type="component" value="Unassembled WGS sequence"/>
</dbReference>
<comment type="catalytic activity">
    <reaction evidence="8 9">
        <text>tRNA(Val) + L-valine + ATP = L-valyl-tRNA(Val) + AMP + diphosphate</text>
        <dbReference type="Rhea" id="RHEA:10704"/>
        <dbReference type="Rhea" id="RHEA-COMP:9672"/>
        <dbReference type="Rhea" id="RHEA-COMP:9708"/>
        <dbReference type="ChEBI" id="CHEBI:30616"/>
        <dbReference type="ChEBI" id="CHEBI:33019"/>
        <dbReference type="ChEBI" id="CHEBI:57762"/>
        <dbReference type="ChEBI" id="CHEBI:78442"/>
        <dbReference type="ChEBI" id="CHEBI:78537"/>
        <dbReference type="ChEBI" id="CHEBI:456215"/>
        <dbReference type="EC" id="6.1.1.9"/>
    </reaction>
</comment>
<feature type="short sequence motif" description="'HIGH' region" evidence="9">
    <location>
        <begin position="50"/>
        <end position="60"/>
    </location>
</feature>
<evidence type="ECO:0000256" key="6">
    <source>
        <dbReference type="ARBA" id="ARBA00023054"/>
    </source>
</evidence>
<evidence type="ECO:0000256" key="9">
    <source>
        <dbReference type="HAMAP-Rule" id="MF_02004"/>
    </source>
</evidence>
<keyword evidence="6 9" id="KW-0175">Coiled coil</keyword>
<gene>
    <name evidence="9 13" type="primary">valS</name>
    <name evidence="13" type="ORF">AFL42_04345</name>
</gene>
<dbReference type="InterPro" id="IPR019499">
    <property type="entry name" value="Val-tRNA_synth_tRNA-bd"/>
</dbReference>
<evidence type="ECO:0000256" key="1">
    <source>
        <dbReference type="ARBA" id="ARBA00022490"/>
    </source>
</evidence>
<evidence type="ECO:0000313" key="14">
    <source>
        <dbReference type="Proteomes" id="UP000037854"/>
    </source>
</evidence>
<dbReference type="InterPro" id="IPR001412">
    <property type="entry name" value="aa-tRNA-synth_I_CS"/>
</dbReference>
<dbReference type="EMBL" id="LGTK01000009">
    <property type="protein sequence ID" value="KPH77116.1"/>
    <property type="molecule type" value="Genomic_DNA"/>
</dbReference>
<accession>A0ABR5MLR0</accession>
<dbReference type="PROSITE" id="PS00178">
    <property type="entry name" value="AA_TRNA_LIGASE_I"/>
    <property type="match status" value="1"/>
</dbReference>
<dbReference type="InterPro" id="IPR037118">
    <property type="entry name" value="Val-tRNA_synth_C_sf"/>
</dbReference>
<comment type="similarity">
    <text evidence="9">Belongs to the class-I aminoacyl-tRNA synthetase family. ValS type 1 subfamily.</text>
</comment>
<evidence type="ECO:0000256" key="5">
    <source>
        <dbReference type="ARBA" id="ARBA00022917"/>
    </source>
</evidence>
<dbReference type="SUPFAM" id="SSF46589">
    <property type="entry name" value="tRNA-binding arm"/>
    <property type="match status" value="1"/>
</dbReference>
<organism evidence="13 14">
    <name type="scientific">Oceanobacillus caeni</name>
    <dbReference type="NCBI Taxonomy" id="405946"/>
    <lineage>
        <taxon>Bacteria</taxon>
        <taxon>Bacillati</taxon>
        <taxon>Bacillota</taxon>
        <taxon>Bacilli</taxon>
        <taxon>Bacillales</taxon>
        <taxon>Bacillaceae</taxon>
        <taxon>Oceanobacillus</taxon>
    </lineage>
</organism>
<keyword evidence="5 9" id="KW-0648">Protein biosynthesis</keyword>
<keyword evidence="3 9" id="KW-0547">Nucleotide-binding</keyword>
<dbReference type="RefSeq" id="WP_060667949.1">
    <property type="nucleotide sequence ID" value="NZ_LGTK01000009.1"/>
</dbReference>
<dbReference type="SUPFAM" id="SSF50677">
    <property type="entry name" value="ValRS/IleRS/LeuRS editing domain"/>
    <property type="match status" value="1"/>
</dbReference>
<dbReference type="Gene3D" id="1.10.287.380">
    <property type="entry name" value="Valyl-tRNA synthetase, C-terminal domain"/>
    <property type="match status" value="1"/>
</dbReference>
<dbReference type="PANTHER" id="PTHR11946">
    <property type="entry name" value="VALYL-TRNA SYNTHETASES"/>
    <property type="match status" value="1"/>
</dbReference>
<feature type="short sequence motif" description="'KMSKS' region" evidence="9">
    <location>
        <begin position="527"/>
        <end position="531"/>
    </location>
</feature>
<dbReference type="InterPro" id="IPR002303">
    <property type="entry name" value="Valyl-tRNA_ligase"/>
</dbReference>
<comment type="domain">
    <text evidence="9">The C-terminal coiled-coil domain is crucial for aminoacylation activity.</text>
</comment>
<comment type="domain">
    <text evidence="9">ValRS has two distinct active sites: one for aminoacylation and one for editing. The misactivated threonine is translocated from the active site to the editing site.</text>
</comment>
<dbReference type="Pfam" id="PF00133">
    <property type="entry name" value="tRNA-synt_1"/>
    <property type="match status" value="1"/>
</dbReference>
<evidence type="ECO:0000259" key="11">
    <source>
        <dbReference type="Pfam" id="PF08264"/>
    </source>
</evidence>
<dbReference type="HAMAP" id="MF_02004">
    <property type="entry name" value="Val_tRNA_synth_type1"/>
    <property type="match status" value="1"/>
</dbReference>
<protein>
    <recommendedName>
        <fullName evidence="9">Valine--tRNA ligase</fullName>
        <ecNumber evidence="9">6.1.1.9</ecNumber>
    </recommendedName>
    <alternativeName>
        <fullName evidence="9">Valyl-tRNA synthetase</fullName>
        <shortName evidence="9">ValRS</shortName>
    </alternativeName>
</protein>
<dbReference type="InterPro" id="IPR014729">
    <property type="entry name" value="Rossmann-like_a/b/a_fold"/>
</dbReference>
<evidence type="ECO:0000256" key="3">
    <source>
        <dbReference type="ARBA" id="ARBA00022741"/>
    </source>
</evidence>
<feature type="domain" description="Valyl-tRNA synthetase tRNA-binding arm" evidence="12">
    <location>
        <begin position="816"/>
        <end position="881"/>
    </location>
</feature>
<name>A0ABR5MLR0_9BACI</name>
<dbReference type="GO" id="GO:0004832">
    <property type="term" value="F:valine-tRNA ligase activity"/>
    <property type="evidence" value="ECO:0007669"/>
    <property type="project" value="UniProtKB-EC"/>
</dbReference>
<dbReference type="CDD" id="cd00817">
    <property type="entry name" value="ValRS_core"/>
    <property type="match status" value="1"/>
</dbReference>
<dbReference type="Gene3D" id="3.40.50.620">
    <property type="entry name" value="HUPs"/>
    <property type="match status" value="2"/>
</dbReference>
<dbReference type="PRINTS" id="PR00986">
    <property type="entry name" value="TRNASYNTHVAL"/>
</dbReference>
<evidence type="ECO:0000256" key="8">
    <source>
        <dbReference type="ARBA" id="ARBA00047552"/>
    </source>
</evidence>
<comment type="function">
    <text evidence="9">Catalyzes the attachment of valine to tRNA(Val). As ValRS can inadvertently accommodate and process structurally similar amino acids such as threonine, to avoid such errors, it has a 'posttransfer' editing activity that hydrolyzes mischarged Thr-tRNA(Val) in a tRNA-dependent manner.</text>
</comment>
<dbReference type="NCBIfam" id="NF004349">
    <property type="entry name" value="PRK05729.1"/>
    <property type="match status" value="1"/>
</dbReference>
<keyword evidence="2 9" id="KW-0436">Ligase</keyword>
<dbReference type="SUPFAM" id="SSF47323">
    <property type="entry name" value="Anticodon-binding domain of a subclass of class I aminoacyl-tRNA synthetases"/>
    <property type="match status" value="1"/>
</dbReference>
<evidence type="ECO:0000259" key="10">
    <source>
        <dbReference type="Pfam" id="PF00133"/>
    </source>
</evidence>
<evidence type="ECO:0000259" key="12">
    <source>
        <dbReference type="Pfam" id="PF10458"/>
    </source>
</evidence>
<comment type="subcellular location">
    <subcellularLocation>
        <location evidence="9">Cytoplasm</location>
    </subcellularLocation>
</comment>
<keyword evidence="1 9" id="KW-0963">Cytoplasm</keyword>
<dbReference type="CDD" id="cd07962">
    <property type="entry name" value="Anticodon_Ia_Val"/>
    <property type="match status" value="1"/>
</dbReference>
<dbReference type="InterPro" id="IPR013155">
    <property type="entry name" value="M/V/L/I-tRNA-synth_anticd-bd"/>
</dbReference>
<dbReference type="InterPro" id="IPR002300">
    <property type="entry name" value="aa-tRNA-synth_Ia"/>
</dbReference>
<dbReference type="InterPro" id="IPR009008">
    <property type="entry name" value="Val/Leu/Ile-tRNA-synth_edit"/>
</dbReference>
<dbReference type="PANTHER" id="PTHR11946:SF93">
    <property type="entry name" value="VALINE--TRNA LIGASE, CHLOROPLASTIC_MITOCHONDRIAL 2"/>
    <property type="match status" value="1"/>
</dbReference>
<keyword evidence="4 9" id="KW-0067">ATP-binding</keyword>
<sequence>MSDNEYSNLPPKYNPQEVEKGRYQFWLDGKFFEATNDPEKEPYSIVIPPPNVTGKLHLGHAWDTTMQDTVSRMKRMQGYDVLWLPGMDHAGIATQAKVEAKLKEQGRSRYDLGREKFLEQAWEWKEEYADFIRSQWEKLGLGLDYSRERFTLDEGLSDAVKEVFVKLYEKGLIYRGEYIINWDPTTQTALSDIEVIYEEIHGKFYHMKYPIKDSDETIEIATTRPETMLGDTAVAVHPKDDRYKHLIGKTVILPIVGREIEIVADEYVDMELGSGAVKITPAHDPNDFEIGNRHNLQRILVMNEDGSMNENAGKYQGLDRFECRKQIVKDLQDMGVLFKIEERVHQVGHSERSGAVVEPYLSTQWFVKMQPLADKVIELQKDQDKKVNFVPERFERTYLGWMENIRDWCISRQLWWGHQIPAWYHKETGEVYVGKEAPADIENWRQDEDVLDTWFSSALWPFSTMGWPNEESEDFKRYFPTDVLVTGYDIIFFWVARMIFQSKEFTGERPFKDVLIHGLIRDAEGRKMSKSLGNGVDPMDVIDKYGADSLRYFLLTGSTPGQDLRFYWEKVESTWNFANKVWNASRFSLMNMEGFTYEDIDLSGEKSLADKWILTRLNETIEHVTKNTDKYEFGEAGRHLYNFIWDEFCDWYIEMAKIPLYGTDEEKKITTRSVLAYVLDQIMRMLHPFMPFITEEIWQKLPHQGDSITVASWPEPREDFHDEQASNEMKRLVAIIKSVRNIRAEVDTPMSKSIKMLVEAKEENVLRELEQNRMYLEHFCNPSELVIAKDIDVPEKAMTAVVTGAEIYLPLEGLIDFDKEIKRLEKELEKWNKEVERVQKKLANEGFVNKAPQAVVDEEKRKEQDYLDKQAKVKTRLEELQN</sequence>
<keyword evidence="14" id="KW-1185">Reference proteome</keyword>
<dbReference type="Gene3D" id="1.10.730.10">
    <property type="entry name" value="Isoleucyl-tRNA Synthetase, Domain 1"/>
    <property type="match status" value="1"/>
</dbReference>
<proteinExistence type="inferred from homology"/>
<dbReference type="InterPro" id="IPR010978">
    <property type="entry name" value="tRNA-bd_arm"/>
</dbReference>
<comment type="subunit">
    <text evidence="9">Monomer.</text>
</comment>
<evidence type="ECO:0000256" key="7">
    <source>
        <dbReference type="ARBA" id="ARBA00023146"/>
    </source>
</evidence>
<feature type="domain" description="Methionyl/Valyl/Leucyl/Isoleucyl-tRNA synthetase anticodon-binding" evidence="11">
    <location>
        <begin position="610"/>
        <end position="755"/>
    </location>
</feature>
<dbReference type="Pfam" id="PF10458">
    <property type="entry name" value="Val_tRNA-synt_C"/>
    <property type="match status" value="1"/>
</dbReference>
<keyword evidence="7 9" id="KW-0030">Aminoacyl-tRNA synthetase</keyword>
<evidence type="ECO:0000256" key="2">
    <source>
        <dbReference type="ARBA" id="ARBA00022598"/>
    </source>
</evidence>
<dbReference type="InterPro" id="IPR009080">
    <property type="entry name" value="tRNAsynth_Ia_anticodon-bd"/>
</dbReference>
<feature type="domain" description="Aminoacyl-tRNA synthetase class Ia" evidence="10">
    <location>
        <begin position="22"/>
        <end position="566"/>
    </location>
</feature>